<dbReference type="PANTHER" id="PTHR22891">
    <property type="entry name" value="EUKARYOTIC TRANSLATION INITIATION FACTOR 2C"/>
    <property type="match status" value="1"/>
</dbReference>
<dbReference type="GO" id="GO:0003723">
    <property type="term" value="F:RNA binding"/>
    <property type="evidence" value="ECO:0007669"/>
    <property type="project" value="InterPro"/>
</dbReference>
<accession>A0A0C3QTZ8</accession>
<dbReference type="EMBL" id="KN822960">
    <property type="protein sequence ID" value="KIO31804.1"/>
    <property type="molecule type" value="Genomic_DNA"/>
</dbReference>
<dbReference type="AlphaFoldDB" id="A0A0C3QTZ8"/>
<dbReference type="SUPFAM" id="SSF101690">
    <property type="entry name" value="PAZ domain"/>
    <property type="match status" value="1"/>
</dbReference>
<dbReference type="Pfam" id="PF16486">
    <property type="entry name" value="ArgoN"/>
    <property type="match status" value="1"/>
</dbReference>
<feature type="domain" description="PAZ" evidence="1">
    <location>
        <begin position="177"/>
        <end position="276"/>
    </location>
</feature>
<dbReference type="Gene3D" id="2.170.260.10">
    <property type="entry name" value="paz domain"/>
    <property type="match status" value="1"/>
</dbReference>
<evidence type="ECO:0000313" key="3">
    <source>
        <dbReference type="Proteomes" id="UP000054248"/>
    </source>
</evidence>
<dbReference type="OrthoDB" id="10252740at2759"/>
<name>A0A0C3QTZ8_9AGAM</name>
<gene>
    <name evidence="2" type="ORF">M407DRAFT_19315</name>
</gene>
<dbReference type="SMART" id="SM01163">
    <property type="entry name" value="DUF1785"/>
    <property type="match status" value="1"/>
</dbReference>
<dbReference type="CDD" id="cd02846">
    <property type="entry name" value="PAZ_argonaute_like"/>
    <property type="match status" value="1"/>
</dbReference>
<dbReference type="HOGENOM" id="CLU_059984_0_0_1"/>
<dbReference type="InterPro" id="IPR032474">
    <property type="entry name" value="Argonaute_N"/>
</dbReference>
<evidence type="ECO:0000259" key="1">
    <source>
        <dbReference type="PROSITE" id="PS50821"/>
    </source>
</evidence>
<dbReference type="InterPro" id="IPR032472">
    <property type="entry name" value="ArgoL2"/>
</dbReference>
<organism evidence="2 3">
    <name type="scientific">Tulasnella calospora MUT 4182</name>
    <dbReference type="NCBI Taxonomy" id="1051891"/>
    <lineage>
        <taxon>Eukaryota</taxon>
        <taxon>Fungi</taxon>
        <taxon>Dikarya</taxon>
        <taxon>Basidiomycota</taxon>
        <taxon>Agaricomycotina</taxon>
        <taxon>Agaricomycetes</taxon>
        <taxon>Cantharellales</taxon>
        <taxon>Tulasnellaceae</taxon>
        <taxon>Tulasnella</taxon>
    </lineage>
</organism>
<sequence length="349" mass="40097">MELFRKVQALPEYLQVSGGTKGVYDSDNQFFSTKSLGDECQVGAFHFQLPDGRKTYTIRLTQVATINPEILLEYVQGKREREDHVTTVLTAFNVAIRMGLMEKYPLYNRNSFFIREAESRGFRDRKYEGLEMWRGFFQSIRPVMGKMIINIDVSTGVVVKGGPLIAMALQFFKQPVTNLQFLANLSPRDKQALERFLRGVKFVTNEAPDARPSSIKSLTSVSAENYKFKNDAGKEMSIAQYNREKGTPLRYPKLPCVEKIGQSRAVYPMEHCTVRAQLLPKQVEADQINDVLQFSTLKPHIRLQRIREGFQFLEYSQNQYLRDFGISVDPNPLRLEARVLMPPELQYNG</sequence>
<dbReference type="Pfam" id="PF08699">
    <property type="entry name" value="ArgoL1"/>
    <property type="match status" value="1"/>
</dbReference>
<dbReference type="PROSITE" id="PS50821">
    <property type="entry name" value="PAZ"/>
    <property type="match status" value="1"/>
</dbReference>
<dbReference type="STRING" id="1051891.A0A0C3QTZ8"/>
<feature type="non-terminal residue" evidence="2">
    <location>
        <position position="349"/>
    </location>
</feature>
<reference evidence="2 3" key="1">
    <citation type="submission" date="2014-04" db="EMBL/GenBank/DDBJ databases">
        <authorList>
            <consortium name="DOE Joint Genome Institute"/>
            <person name="Kuo A."/>
            <person name="Girlanda M."/>
            <person name="Perotto S."/>
            <person name="Kohler A."/>
            <person name="Nagy L.G."/>
            <person name="Floudas D."/>
            <person name="Copeland A."/>
            <person name="Barry K.W."/>
            <person name="Cichocki N."/>
            <person name="Veneault-Fourrey C."/>
            <person name="LaButti K."/>
            <person name="Lindquist E.A."/>
            <person name="Lipzen A."/>
            <person name="Lundell T."/>
            <person name="Morin E."/>
            <person name="Murat C."/>
            <person name="Sun H."/>
            <person name="Tunlid A."/>
            <person name="Henrissat B."/>
            <person name="Grigoriev I.V."/>
            <person name="Hibbett D.S."/>
            <person name="Martin F."/>
            <person name="Nordberg H.P."/>
            <person name="Cantor M.N."/>
            <person name="Hua S.X."/>
        </authorList>
    </citation>
    <scope>NUCLEOTIDE SEQUENCE [LARGE SCALE GENOMIC DNA]</scope>
    <source>
        <strain evidence="2 3">MUT 4182</strain>
    </source>
</reference>
<protein>
    <recommendedName>
        <fullName evidence="1">PAZ domain-containing protein</fullName>
    </recommendedName>
</protein>
<dbReference type="Pfam" id="PF02170">
    <property type="entry name" value="PAZ"/>
    <property type="match status" value="1"/>
</dbReference>
<reference evidence="3" key="2">
    <citation type="submission" date="2015-01" db="EMBL/GenBank/DDBJ databases">
        <title>Evolutionary Origins and Diversification of the Mycorrhizal Mutualists.</title>
        <authorList>
            <consortium name="DOE Joint Genome Institute"/>
            <consortium name="Mycorrhizal Genomics Consortium"/>
            <person name="Kohler A."/>
            <person name="Kuo A."/>
            <person name="Nagy L.G."/>
            <person name="Floudas D."/>
            <person name="Copeland A."/>
            <person name="Barry K.W."/>
            <person name="Cichocki N."/>
            <person name="Veneault-Fourrey C."/>
            <person name="LaButti K."/>
            <person name="Lindquist E.A."/>
            <person name="Lipzen A."/>
            <person name="Lundell T."/>
            <person name="Morin E."/>
            <person name="Murat C."/>
            <person name="Riley R."/>
            <person name="Ohm R."/>
            <person name="Sun H."/>
            <person name="Tunlid A."/>
            <person name="Henrissat B."/>
            <person name="Grigoriev I.V."/>
            <person name="Hibbett D.S."/>
            <person name="Martin F."/>
        </authorList>
    </citation>
    <scope>NUCLEOTIDE SEQUENCE [LARGE SCALE GENOMIC DNA]</scope>
    <source>
        <strain evidence="3">MUT 4182</strain>
    </source>
</reference>
<keyword evidence="3" id="KW-1185">Reference proteome</keyword>
<dbReference type="Proteomes" id="UP000054248">
    <property type="component" value="Unassembled WGS sequence"/>
</dbReference>
<dbReference type="InterPro" id="IPR014811">
    <property type="entry name" value="ArgoL1"/>
</dbReference>
<dbReference type="Pfam" id="PF16488">
    <property type="entry name" value="ArgoL2"/>
    <property type="match status" value="1"/>
</dbReference>
<proteinExistence type="predicted"/>
<dbReference type="InterPro" id="IPR036085">
    <property type="entry name" value="PAZ_dom_sf"/>
</dbReference>
<dbReference type="InterPro" id="IPR003100">
    <property type="entry name" value="PAZ_dom"/>
</dbReference>
<evidence type="ECO:0000313" key="2">
    <source>
        <dbReference type="EMBL" id="KIO31804.1"/>
    </source>
</evidence>